<comment type="caution">
    <text evidence="7">The sequence shown here is derived from an EMBL/GenBank/DDBJ whole genome shotgun (WGS) entry which is preliminary data.</text>
</comment>
<feature type="transmembrane region" description="Helical" evidence="5">
    <location>
        <begin position="35"/>
        <end position="53"/>
    </location>
</feature>
<evidence type="ECO:0000313" key="8">
    <source>
        <dbReference type="Proteomes" id="UP000178448"/>
    </source>
</evidence>
<reference evidence="7 8" key="1">
    <citation type="journal article" date="2016" name="Nat. Commun.">
        <title>Thousands of microbial genomes shed light on interconnected biogeochemical processes in an aquifer system.</title>
        <authorList>
            <person name="Anantharaman K."/>
            <person name="Brown C.T."/>
            <person name="Hug L.A."/>
            <person name="Sharon I."/>
            <person name="Castelle C.J."/>
            <person name="Probst A.J."/>
            <person name="Thomas B.C."/>
            <person name="Singh A."/>
            <person name="Wilkins M.J."/>
            <person name="Karaoz U."/>
            <person name="Brodie E.L."/>
            <person name="Williams K.H."/>
            <person name="Hubbard S.S."/>
            <person name="Banfield J.F."/>
        </authorList>
    </citation>
    <scope>NUCLEOTIDE SEQUENCE [LARGE SCALE GENOMIC DNA]</scope>
</reference>
<dbReference type="PANTHER" id="PTHR11562:SF17">
    <property type="entry name" value="RE54080P-RELATED"/>
    <property type="match status" value="1"/>
</dbReference>
<dbReference type="NCBIfam" id="TIGR01297">
    <property type="entry name" value="CDF"/>
    <property type="match status" value="1"/>
</dbReference>
<evidence type="ECO:0000256" key="5">
    <source>
        <dbReference type="SAM" id="Phobius"/>
    </source>
</evidence>
<feature type="transmembrane region" description="Helical" evidence="5">
    <location>
        <begin position="65"/>
        <end position="83"/>
    </location>
</feature>
<keyword evidence="3 5" id="KW-1133">Transmembrane helix</keyword>
<dbReference type="Proteomes" id="UP000178448">
    <property type="component" value="Unassembled WGS sequence"/>
</dbReference>
<evidence type="ECO:0000313" key="7">
    <source>
        <dbReference type="EMBL" id="OGG04157.1"/>
    </source>
</evidence>
<dbReference type="InterPro" id="IPR002524">
    <property type="entry name" value="Cation_efflux"/>
</dbReference>
<dbReference type="Gene3D" id="1.20.1510.10">
    <property type="entry name" value="Cation efflux protein transmembrane domain"/>
    <property type="match status" value="1"/>
</dbReference>
<proteinExistence type="predicted"/>
<evidence type="ECO:0000256" key="3">
    <source>
        <dbReference type="ARBA" id="ARBA00022989"/>
    </source>
</evidence>
<feature type="transmembrane region" description="Helical" evidence="5">
    <location>
        <begin position="194"/>
        <end position="216"/>
    </location>
</feature>
<evidence type="ECO:0000259" key="6">
    <source>
        <dbReference type="Pfam" id="PF01545"/>
    </source>
</evidence>
<accession>A0A1F5YW11</accession>
<dbReference type="InterPro" id="IPR027469">
    <property type="entry name" value="Cation_efflux_TMD_sf"/>
</dbReference>
<dbReference type="InterPro" id="IPR050681">
    <property type="entry name" value="CDF/SLC30A"/>
</dbReference>
<keyword evidence="4 5" id="KW-0472">Membrane</keyword>
<organism evidence="7 8">
    <name type="scientific">Candidatus Gottesmanbacteria bacterium RBG_16_52_11</name>
    <dbReference type="NCBI Taxonomy" id="1798374"/>
    <lineage>
        <taxon>Bacteria</taxon>
        <taxon>Candidatus Gottesmaniibacteriota</taxon>
    </lineage>
</organism>
<evidence type="ECO:0000256" key="4">
    <source>
        <dbReference type="ARBA" id="ARBA00023136"/>
    </source>
</evidence>
<dbReference type="AlphaFoldDB" id="A0A1F5YW11"/>
<evidence type="ECO:0000256" key="2">
    <source>
        <dbReference type="ARBA" id="ARBA00022692"/>
    </source>
</evidence>
<name>A0A1F5YW11_9BACT</name>
<feature type="transmembrane region" description="Helical" evidence="5">
    <location>
        <begin position="103"/>
        <end position="125"/>
    </location>
</feature>
<dbReference type="InterPro" id="IPR058533">
    <property type="entry name" value="Cation_efflux_TM"/>
</dbReference>
<keyword evidence="2 5" id="KW-0812">Transmembrane</keyword>
<dbReference type="GO" id="GO:0005886">
    <property type="term" value="C:plasma membrane"/>
    <property type="evidence" value="ECO:0007669"/>
    <property type="project" value="TreeGrafter"/>
</dbReference>
<protein>
    <recommendedName>
        <fullName evidence="6">Cation efflux protein transmembrane domain-containing protein</fullName>
    </recommendedName>
</protein>
<comment type="subcellular location">
    <subcellularLocation>
        <location evidence="1">Membrane</location>
        <topology evidence="1">Multi-pass membrane protein</topology>
    </subcellularLocation>
</comment>
<dbReference type="GO" id="GO:0005385">
    <property type="term" value="F:zinc ion transmembrane transporter activity"/>
    <property type="evidence" value="ECO:0007669"/>
    <property type="project" value="TreeGrafter"/>
</dbReference>
<feature type="transmembrane region" description="Helical" evidence="5">
    <location>
        <begin position="168"/>
        <end position="188"/>
    </location>
</feature>
<dbReference type="EMBL" id="MFJD01000004">
    <property type="protein sequence ID" value="OGG04157.1"/>
    <property type="molecule type" value="Genomic_DNA"/>
</dbReference>
<dbReference type="PANTHER" id="PTHR11562">
    <property type="entry name" value="CATION EFFLUX PROTEIN/ ZINC TRANSPORTER"/>
    <property type="match status" value="1"/>
</dbReference>
<dbReference type="SUPFAM" id="SSF161111">
    <property type="entry name" value="Cation efflux protein transmembrane domain-like"/>
    <property type="match status" value="1"/>
</dbReference>
<evidence type="ECO:0000256" key="1">
    <source>
        <dbReference type="ARBA" id="ARBA00004141"/>
    </source>
</evidence>
<dbReference type="STRING" id="1798374.A2Z33_03290"/>
<sequence length="224" mass="23996">MGIFVPEKLSIQIFLEGVAMNTPLFENRRRDQQRLIISILLTASVAGLEYVGGYLTGSLSLMSDAGHATVDVSALGIALLAVWEANKQAVRNNATGHTRIEMLSALFNGVLLLSIGAIIIIKALGRLANPATISVEGMLFVASVGFVANAAIVILLRHRDSINIRGAFWHVLGDMLTSVGVIIGGVMIKQTGWFLIDPIISLGIACIITVGALRLIRDSIRLLR</sequence>
<gene>
    <name evidence="7" type="ORF">A2Z33_03290</name>
</gene>
<dbReference type="Pfam" id="PF01545">
    <property type="entry name" value="Cation_efflux"/>
    <property type="match status" value="1"/>
</dbReference>
<feature type="transmembrane region" description="Helical" evidence="5">
    <location>
        <begin position="137"/>
        <end position="156"/>
    </location>
</feature>
<feature type="domain" description="Cation efflux protein transmembrane" evidence="6">
    <location>
        <begin position="35"/>
        <end position="223"/>
    </location>
</feature>